<dbReference type="EMBL" id="CAADEX010000034">
    <property type="protein sequence ID" value="VFJ51754.1"/>
    <property type="molecule type" value="Genomic_DNA"/>
</dbReference>
<name>A0A450SFR8_9GAMM</name>
<proteinExistence type="predicted"/>
<gene>
    <name evidence="1" type="ORF">BECKDK2373B_GA0170837_103421</name>
</gene>
<protein>
    <recommendedName>
        <fullName evidence="2">Transposase, YhgA-like</fullName>
    </recommendedName>
</protein>
<reference evidence="1" key="1">
    <citation type="submission" date="2019-02" db="EMBL/GenBank/DDBJ databases">
        <authorList>
            <person name="Gruber-Vodicka R. H."/>
            <person name="Seah K. B. B."/>
        </authorList>
    </citation>
    <scope>NUCLEOTIDE SEQUENCE</scope>
    <source>
        <strain evidence="1">BECK_DK47</strain>
    </source>
</reference>
<organism evidence="1">
    <name type="scientific">Candidatus Kentrum sp. DK</name>
    <dbReference type="NCBI Taxonomy" id="2126562"/>
    <lineage>
        <taxon>Bacteria</taxon>
        <taxon>Pseudomonadati</taxon>
        <taxon>Pseudomonadota</taxon>
        <taxon>Gammaproteobacteria</taxon>
        <taxon>Candidatus Kentrum</taxon>
    </lineage>
</organism>
<dbReference type="AlphaFoldDB" id="A0A450SFR8"/>
<dbReference type="PANTHER" id="PTHR34613:SF1">
    <property type="entry name" value="SLL6017 PROTEIN"/>
    <property type="match status" value="1"/>
</dbReference>
<accession>A0A450SFR8</accession>
<evidence type="ECO:0008006" key="2">
    <source>
        <dbReference type="Google" id="ProtNLM"/>
    </source>
</evidence>
<dbReference type="PANTHER" id="PTHR34613">
    <property type="entry name" value="SLL0800 PROTEIN"/>
    <property type="match status" value="1"/>
</dbReference>
<evidence type="ECO:0000313" key="1">
    <source>
        <dbReference type="EMBL" id="VFJ51754.1"/>
    </source>
</evidence>
<sequence length="225" mass="26081">MPDKDIVSKETIRRLAVDLATWLLKLPIDPDSLEVLATEHQRIEDRRADLVVKLRDREGESFLLHIEIQSNNDATMPVRMMRYMTDILLAYPGLPLRQYLIYIGTDPLTMPEGLDGPDFRYRYGVLDMHRVDCRHLLEKDSPDALVLAILCDFGNRDPRTVVNHIYTRLRALLGDNPKRFREYVDILHVLSGNRDFRSCLEIHIVARRRPNCALLRCDGGENCVM</sequence>